<sequence>MINVLFFASLREQLGSEKLELSSDGITDVQSLLSALTKLHPNYNNAFNQSILVAVNQEMSTREQTLKPGDEVAFFPPVTGG</sequence>
<organism evidence="6 7">
    <name type="scientific">Thalassotalea marina</name>
    <dbReference type="NCBI Taxonomy" id="1673741"/>
    <lineage>
        <taxon>Bacteria</taxon>
        <taxon>Pseudomonadati</taxon>
        <taxon>Pseudomonadota</taxon>
        <taxon>Gammaproteobacteria</taxon>
        <taxon>Alteromonadales</taxon>
        <taxon>Colwelliaceae</taxon>
        <taxon>Thalassotalea</taxon>
    </lineage>
</organism>
<keyword evidence="7" id="KW-1185">Reference proteome</keyword>
<gene>
    <name evidence="6" type="primary">moaD</name>
    <name evidence="6" type="ORF">GCM10017161_04090</name>
</gene>
<dbReference type="GO" id="GO:0000166">
    <property type="term" value="F:nucleotide binding"/>
    <property type="evidence" value="ECO:0007669"/>
    <property type="project" value="UniProtKB-KW"/>
</dbReference>
<dbReference type="InterPro" id="IPR044672">
    <property type="entry name" value="MOCS2A"/>
</dbReference>
<name>A0A919BBW4_9GAMM</name>
<keyword evidence="3" id="KW-0501">Molybdenum cofactor biosynthesis</keyword>
<dbReference type="InterPro" id="IPR012675">
    <property type="entry name" value="Beta-grasp_dom_sf"/>
</dbReference>
<dbReference type="GO" id="GO:0006777">
    <property type="term" value="P:Mo-molybdopterin cofactor biosynthetic process"/>
    <property type="evidence" value="ECO:0007669"/>
    <property type="project" value="UniProtKB-KW"/>
</dbReference>
<reference evidence="6" key="2">
    <citation type="submission" date="2020-09" db="EMBL/GenBank/DDBJ databases">
        <authorList>
            <person name="Sun Q."/>
            <person name="Kim S."/>
        </authorList>
    </citation>
    <scope>NUCLEOTIDE SEQUENCE</scope>
    <source>
        <strain evidence="6">KCTC 42731</strain>
    </source>
</reference>
<evidence type="ECO:0000256" key="5">
    <source>
        <dbReference type="ARBA" id="ARBA00024247"/>
    </source>
</evidence>
<evidence type="ECO:0000313" key="6">
    <source>
        <dbReference type="EMBL" id="GHF80025.1"/>
    </source>
</evidence>
<dbReference type="GO" id="GO:1990133">
    <property type="term" value="C:molybdopterin adenylyltransferase complex"/>
    <property type="evidence" value="ECO:0007669"/>
    <property type="project" value="TreeGrafter"/>
</dbReference>
<dbReference type="AlphaFoldDB" id="A0A919BBW4"/>
<dbReference type="EMBL" id="BNCK01000001">
    <property type="protein sequence ID" value="GHF80025.1"/>
    <property type="molecule type" value="Genomic_DNA"/>
</dbReference>
<comment type="pathway">
    <text evidence="1">Cofactor biosynthesis; molybdopterin biosynthesis.</text>
</comment>
<dbReference type="NCBIfam" id="TIGR01687">
    <property type="entry name" value="moaD_arch"/>
    <property type="match status" value="1"/>
</dbReference>
<evidence type="ECO:0000256" key="3">
    <source>
        <dbReference type="ARBA" id="ARBA00023150"/>
    </source>
</evidence>
<dbReference type="RefSeq" id="WP_189767042.1">
    <property type="nucleotide sequence ID" value="NZ_BNCK01000001.1"/>
</dbReference>
<dbReference type="InterPro" id="IPR016155">
    <property type="entry name" value="Mopterin_synth/thiamin_S_b"/>
</dbReference>
<dbReference type="CDD" id="cd00754">
    <property type="entry name" value="Ubl_MoaD"/>
    <property type="match status" value="1"/>
</dbReference>
<protein>
    <recommendedName>
        <fullName evidence="5">Molybdopterin synthase sulfur carrier subunit</fullName>
    </recommendedName>
</protein>
<dbReference type="InterPro" id="IPR010038">
    <property type="entry name" value="MoaD_arc-typ"/>
</dbReference>
<evidence type="ECO:0000313" key="7">
    <source>
        <dbReference type="Proteomes" id="UP000623842"/>
    </source>
</evidence>
<reference evidence="6" key="1">
    <citation type="journal article" date="2014" name="Int. J. Syst. Evol. Microbiol.">
        <title>Complete genome sequence of Corynebacterium casei LMG S-19264T (=DSM 44701T), isolated from a smear-ripened cheese.</title>
        <authorList>
            <consortium name="US DOE Joint Genome Institute (JGI-PGF)"/>
            <person name="Walter F."/>
            <person name="Albersmeier A."/>
            <person name="Kalinowski J."/>
            <person name="Ruckert C."/>
        </authorList>
    </citation>
    <scope>NUCLEOTIDE SEQUENCE</scope>
    <source>
        <strain evidence="6">KCTC 42731</strain>
    </source>
</reference>
<dbReference type="Pfam" id="PF02597">
    <property type="entry name" value="ThiS"/>
    <property type="match status" value="1"/>
</dbReference>
<evidence type="ECO:0000256" key="4">
    <source>
        <dbReference type="ARBA" id="ARBA00024200"/>
    </source>
</evidence>
<evidence type="ECO:0000256" key="1">
    <source>
        <dbReference type="ARBA" id="ARBA00005046"/>
    </source>
</evidence>
<comment type="similarity">
    <text evidence="4">Belongs to the MoaD family.</text>
</comment>
<comment type="caution">
    <text evidence="6">The sequence shown here is derived from an EMBL/GenBank/DDBJ whole genome shotgun (WGS) entry which is preliminary data.</text>
</comment>
<dbReference type="PANTHER" id="PTHR33359:SF1">
    <property type="entry name" value="MOLYBDOPTERIN SYNTHASE SULFUR CARRIER SUBUNIT"/>
    <property type="match status" value="1"/>
</dbReference>
<accession>A0A919BBW4</accession>
<evidence type="ECO:0000256" key="2">
    <source>
        <dbReference type="ARBA" id="ARBA00022741"/>
    </source>
</evidence>
<dbReference type="SUPFAM" id="SSF54285">
    <property type="entry name" value="MoaD/ThiS"/>
    <property type="match status" value="1"/>
</dbReference>
<proteinExistence type="inferred from homology"/>
<dbReference type="InterPro" id="IPR003749">
    <property type="entry name" value="ThiS/MoaD-like"/>
</dbReference>
<dbReference type="NCBIfam" id="TIGR01682">
    <property type="entry name" value="moaD"/>
    <property type="match status" value="1"/>
</dbReference>
<dbReference type="PANTHER" id="PTHR33359">
    <property type="entry name" value="MOLYBDOPTERIN SYNTHASE SULFUR CARRIER SUBUNIT"/>
    <property type="match status" value="1"/>
</dbReference>
<dbReference type="FunFam" id="3.10.20.30:FF:000010">
    <property type="entry name" value="Molybdopterin synthase sulfur carrier subunit"/>
    <property type="match status" value="1"/>
</dbReference>
<keyword evidence="2" id="KW-0547">Nucleotide-binding</keyword>
<dbReference type="Gene3D" id="3.10.20.30">
    <property type="match status" value="1"/>
</dbReference>
<dbReference type="Proteomes" id="UP000623842">
    <property type="component" value="Unassembled WGS sequence"/>
</dbReference>